<name>A0A4C1Y151_EUMVA</name>
<dbReference type="EMBL" id="BGZK01001006">
    <property type="protein sequence ID" value="GBP68289.1"/>
    <property type="molecule type" value="Genomic_DNA"/>
</dbReference>
<evidence type="ECO:0000313" key="2">
    <source>
        <dbReference type="Proteomes" id="UP000299102"/>
    </source>
</evidence>
<sequence length="245" mass="26315">MSISSDAVTPAGADGTKVALGGLGAVRTRPENGGGLSHAADEICDSGSLLTYLSDFGAARLDPCELRTVVLYTYTLSERSAGLHSRRSGSPSYESKPLTLGLATSQKPSKFQAYPAAPPHILQAFSCEGSVSKVILSSESRGLLLPAWAHLRTKFEIVLMVTVHFSRFLFATFKLIRNPNLEAVTADSKRSLPHHRVSSSIEYYHKKFISPSSASPVVPSNKLGTFANPKNTLTFLKETTKGGNF</sequence>
<gene>
    <name evidence="1" type="ORF">EVAR_57615_1</name>
</gene>
<accession>A0A4C1Y151</accession>
<dbReference type="AlphaFoldDB" id="A0A4C1Y151"/>
<proteinExistence type="predicted"/>
<organism evidence="1 2">
    <name type="scientific">Eumeta variegata</name>
    <name type="common">Bagworm moth</name>
    <name type="synonym">Eumeta japonica</name>
    <dbReference type="NCBI Taxonomy" id="151549"/>
    <lineage>
        <taxon>Eukaryota</taxon>
        <taxon>Metazoa</taxon>
        <taxon>Ecdysozoa</taxon>
        <taxon>Arthropoda</taxon>
        <taxon>Hexapoda</taxon>
        <taxon>Insecta</taxon>
        <taxon>Pterygota</taxon>
        <taxon>Neoptera</taxon>
        <taxon>Endopterygota</taxon>
        <taxon>Lepidoptera</taxon>
        <taxon>Glossata</taxon>
        <taxon>Ditrysia</taxon>
        <taxon>Tineoidea</taxon>
        <taxon>Psychidae</taxon>
        <taxon>Oiketicinae</taxon>
        <taxon>Eumeta</taxon>
    </lineage>
</organism>
<reference evidence="1 2" key="1">
    <citation type="journal article" date="2019" name="Commun. Biol.">
        <title>The bagworm genome reveals a unique fibroin gene that provides high tensile strength.</title>
        <authorList>
            <person name="Kono N."/>
            <person name="Nakamura H."/>
            <person name="Ohtoshi R."/>
            <person name="Tomita M."/>
            <person name="Numata K."/>
            <person name="Arakawa K."/>
        </authorList>
    </citation>
    <scope>NUCLEOTIDE SEQUENCE [LARGE SCALE GENOMIC DNA]</scope>
</reference>
<evidence type="ECO:0000313" key="1">
    <source>
        <dbReference type="EMBL" id="GBP68289.1"/>
    </source>
</evidence>
<dbReference type="OrthoDB" id="361102at2759"/>
<comment type="caution">
    <text evidence="1">The sequence shown here is derived from an EMBL/GenBank/DDBJ whole genome shotgun (WGS) entry which is preliminary data.</text>
</comment>
<protein>
    <submittedName>
        <fullName evidence="1">Uncharacterized protein</fullName>
    </submittedName>
</protein>
<dbReference type="Proteomes" id="UP000299102">
    <property type="component" value="Unassembled WGS sequence"/>
</dbReference>
<keyword evidence="2" id="KW-1185">Reference proteome</keyword>